<dbReference type="EMBL" id="CP163441">
    <property type="protein sequence ID" value="XDQ47863.1"/>
    <property type="molecule type" value="Genomic_DNA"/>
</dbReference>
<name>A0AB39QWI4_9ACTN</name>
<protein>
    <recommendedName>
        <fullName evidence="2">Recombinase zinc beta ribbon domain-containing protein</fullName>
    </recommendedName>
</protein>
<accession>A0AB39QWI4</accession>
<evidence type="ECO:0000313" key="1">
    <source>
        <dbReference type="EMBL" id="XDQ47863.1"/>
    </source>
</evidence>
<dbReference type="InterPro" id="IPR038109">
    <property type="entry name" value="DNA_bind_recomb_sf"/>
</dbReference>
<dbReference type="RefSeq" id="WP_369226723.1">
    <property type="nucleotide sequence ID" value="NZ_CP163441.1"/>
</dbReference>
<sequence length="94" mass="10782">MPHNPPVEWIHSTEPAHEAIISPDLFDHARTVRTQRARNQGQQECAGKRGSRPYALRGRVRCSLCGRKMQPATIRSHVYHRCEFKEEKPPSVPT</sequence>
<organism evidence="1">
    <name type="scientific">Streptomyces sp. R39</name>
    <dbReference type="NCBI Taxonomy" id="3238631"/>
    <lineage>
        <taxon>Bacteria</taxon>
        <taxon>Bacillati</taxon>
        <taxon>Actinomycetota</taxon>
        <taxon>Actinomycetes</taxon>
        <taxon>Kitasatosporales</taxon>
        <taxon>Streptomycetaceae</taxon>
        <taxon>Streptomyces</taxon>
    </lineage>
</organism>
<evidence type="ECO:0008006" key="2">
    <source>
        <dbReference type="Google" id="ProtNLM"/>
    </source>
</evidence>
<proteinExistence type="predicted"/>
<dbReference type="Gene3D" id="3.90.1750.20">
    <property type="entry name" value="Putative Large Serine Recombinase, Chain B, Domain 2"/>
    <property type="match status" value="1"/>
</dbReference>
<dbReference type="AlphaFoldDB" id="A0AB39QWI4"/>
<reference evidence="1" key="1">
    <citation type="submission" date="2024-07" db="EMBL/GenBank/DDBJ databases">
        <authorList>
            <person name="Yu S.T."/>
        </authorList>
    </citation>
    <scope>NUCLEOTIDE SEQUENCE</scope>
    <source>
        <strain evidence="1">R39</strain>
    </source>
</reference>
<gene>
    <name evidence="1" type="ORF">AB5J52_39455</name>
</gene>